<dbReference type="Pfam" id="PF01381">
    <property type="entry name" value="HTH_3"/>
    <property type="match status" value="1"/>
</dbReference>
<reference evidence="2 3" key="1">
    <citation type="submission" date="2020-08" db="EMBL/GenBank/DDBJ databases">
        <title>Sequencing the genomes of 1000 actinobacteria strains.</title>
        <authorList>
            <person name="Klenk H.-P."/>
        </authorList>
    </citation>
    <scope>NUCLEOTIDE SEQUENCE [LARGE SCALE GENOMIC DNA]</scope>
    <source>
        <strain evidence="2 3">DSM 43851</strain>
    </source>
</reference>
<dbReference type="Proteomes" id="UP000585638">
    <property type="component" value="Unassembled WGS sequence"/>
</dbReference>
<dbReference type="Gene3D" id="1.10.260.40">
    <property type="entry name" value="lambda repressor-like DNA-binding domains"/>
    <property type="match status" value="1"/>
</dbReference>
<dbReference type="RefSeq" id="WP_246488524.1">
    <property type="nucleotide sequence ID" value="NZ_BAAAWY010000008.1"/>
</dbReference>
<accession>A0A7W9KC92</accession>
<comment type="caution">
    <text evidence="2">The sequence shown here is derived from an EMBL/GenBank/DDBJ whole genome shotgun (WGS) entry which is preliminary data.</text>
</comment>
<dbReference type="InterPro" id="IPR001387">
    <property type="entry name" value="Cro/C1-type_HTH"/>
</dbReference>
<dbReference type="InterPro" id="IPR010982">
    <property type="entry name" value="Lambda_DNA-bd_dom_sf"/>
</dbReference>
<evidence type="ECO:0000259" key="1">
    <source>
        <dbReference type="Pfam" id="PF01381"/>
    </source>
</evidence>
<dbReference type="GO" id="GO:0003677">
    <property type="term" value="F:DNA binding"/>
    <property type="evidence" value="ECO:0007669"/>
    <property type="project" value="InterPro"/>
</dbReference>
<evidence type="ECO:0000313" key="3">
    <source>
        <dbReference type="Proteomes" id="UP000585638"/>
    </source>
</evidence>
<feature type="domain" description="HTH cro/C1-type" evidence="1">
    <location>
        <begin position="126"/>
        <end position="174"/>
    </location>
</feature>
<name>A0A7W9KC92_9PSEU</name>
<protein>
    <recommendedName>
        <fullName evidence="1">HTH cro/C1-type domain-containing protein</fullName>
    </recommendedName>
</protein>
<gene>
    <name evidence="2" type="ORF">BJ998_001068</name>
</gene>
<organism evidence="2 3">
    <name type="scientific">Kutzneria kofuensis</name>
    <dbReference type="NCBI Taxonomy" id="103725"/>
    <lineage>
        <taxon>Bacteria</taxon>
        <taxon>Bacillati</taxon>
        <taxon>Actinomycetota</taxon>
        <taxon>Actinomycetes</taxon>
        <taxon>Pseudonocardiales</taxon>
        <taxon>Pseudonocardiaceae</taxon>
        <taxon>Kutzneria</taxon>
    </lineage>
</organism>
<dbReference type="SUPFAM" id="SSF47413">
    <property type="entry name" value="lambda repressor-like DNA-binding domains"/>
    <property type="match status" value="1"/>
</dbReference>
<dbReference type="EMBL" id="JACHIR010000001">
    <property type="protein sequence ID" value="MBB5889872.1"/>
    <property type="molecule type" value="Genomic_DNA"/>
</dbReference>
<dbReference type="CDD" id="cd00093">
    <property type="entry name" value="HTH_XRE"/>
    <property type="match status" value="1"/>
</dbReference>
<proteinExistence type="predicted"/>
<sequence length="175" mass="18992">MSDPTGQSPEESISLLPVEVTTKVFHARPSSVPEVRDFLRRCLAGAALAEADSSTVAKTVFQALLTAAGTTGAVQVCCRTYPSHIEIDVCDVVPGSMCEPVIEQLVTLRPRAHTAADFGAWLADALRREGISRDVAASQLDVSVKTVSRWIGGETEPRLRELRRIQERFGEVPFS</sequence>
<evidence type="ECO:0000313" key="2">
    <source>
        <dbReference type="EMBL" id="MBB5889872.1"/>
    </source>
</evidence>
<keyword evidence="3" id="KW-1185">Reference proteome</keyword>
<dbReference type="AlphaFoldDB" id="A0A7W9KC92"/>